<evidence type="ECO:0000313" key="2">
    <source>
        <dbReference type="EMBL" id="CAA2631961.1"/>
    </source>
</evidence>
<dbReference type="Proteomes" id="UP000663760">
    <property type="component" value="Chromosome 14"/>
</dbReference>
<protein>
    <submittedName>
        <fullName evidence="2">Uncharacterized protein</fullName>
    </submittedName>
</protein>
<feature type="region of interest" description="Disordered" evidence="1">
    <location>
        <begin position="1"/>
        <end position="23"/>
    </location>
</feature>
<gene>
    <name evidence="2" type="ORF">SI7747_14017609</name>
    <name evidence="3" type="ORF">SI8410_14018991</name>
</gene>
<dbReference type="EMBL" id="LR746277">
    <property type="protein sequence ID" value="CAA7408313.1"/>
    <property type="molecule type" value="Genomic_DNA"/>
</dbReference>
<accession>A0A7I8JM38</accession>
<feature type="region of interest" description="Disordered" evidence="1">
    <location>
        <begin position="45"/>
        <end position="69"/>
    </location>
</feature>
<organism evidence="2">
    <name type="scientific">Spirodela intermedia</name>
    <name type="common">Intermediate duckweed</name>
    <dbReference type="NCBI Taxonomy" id="51605"/>
    <lineage>
        <taxon>Eukaryota</taxon>
        <taxon>Viridiplantae</taxon>
        <taxon>Streptophyta</taxon>
        <taxon>Embryophyta</taxon>
        <taxon>Tracheophyta</taxon>
        <taxon>Spermatophyta</taxon>
        <taxon>Magnoliopsida</taxon>
        <taxon>Liliopsida</taxon>
        <taxon>Araceae</taxon>
        <taxon>Lemnoideae</taxon>
        <taxon>Spirodela</taxon>
    </lineage>
</organism>
<evidence type="ECO:0000313" key="3">
    <source>
        <dbReference type="EMBL" id="CAA7408313.1"/>
    </source>
</evidence>
<evidence type="ECO:0000256" key="1">
    <source>
        <dbReference type="SAM" id="MobiDB-lite"/>
    </source>
</evidence>
<name>A0A7I8JM38_SPIIN</name>
<feature type="compositionally biased region" description="Basic residues" evidence="1">
    <location>
        <begin position="1"/>
        <end position="20"/>
    </location>
</feature>
<dbReference type="EMBL" id="LR743601">
    <property type="protein sequence ID" value="CAA2631961.1"/>
    <property type="molecule type" value="Genomic_DNA"/>
</dbReference>
<evidence type="ECO:0000313" key="4">
    <source>
        <dbReference type="Proteomes" id="UP000663760"/>
    </source>
</evidence>
<sequence>MNNTGKKKKKKKKKKKRKKKQELLREWPPLAVVCFLQSWNSIDRHGDDQGGGSRLPGFRRAAADGSFLS</sequence>
<reference evidence="2" key="1">
    <citation type="submission" date="2019-12" db="EMBL/GenBank/DDBJ databases">
        <authorList>
            <person name="Scholz U."/>
            <person name="Mascher M."/>
            <person name="Fiebig A."/>
        </authorList>
    </citation>
    <scope>NUCLEOTIDE SEQUENCE</scope>
</reference>
<keyword evidence="4" id="KW-1185">Reference proteome</keyword>
<proteinExistence type="predicted"/>
<dbReference type="AlphaFoldDB" id="A0A7I8JM38"/>